<dbReference type="Pfam" id="PF00271">
    <property type="entry name" value="Helicase_C"/>
    <property type="match status" value="1"/>
</dbReference>
<dbReference type="OrthoDB" id="10261556at2759"/>
<reference evidence="9" key="2">
    <citation type="submission" date="2015-01" db="EMBL/GenBank/DDBJ databases">
        <title>Evolutionary Origins and Diversification of the Mycorrhizal Mutualists.</title>
        <authorList>
            <consortium name="DOE Joint Genome Institute"/>
            <consortium name="Mycorrhizal Genomics Consortium"/>
            <person name="Kohler A."/>
            <person name="Kuo A."/>
            <person name="Nagy L.G."/>
            <person name="Floudas D."/>
            <person name="Copeland A."/>
            <person name="Barry K.W."/>
            <person name="Cichocki N."/>
            <person name="Veneault-Fourrey C."/>
            <person name="LaButti K."/>
            <person name="Lindquist E.A."/>
            <person name="Lipzen A."/>
            <person name="Lundell T."/>
            <person name="Morin E."/>
            <person name="Murat C."/>
            <person name="Riley R."/>
            <person name="Ohm R."/>
            <person name="Sun H."/>
            <person name="Tunlid A."/>
            <person name="Henrissat B."/>
            <person name="Grigoriev I.V."/>
            <person name="Hibbett D.S."/>
            <person name="Martin F."/>
        </authorList>
    </citation>
    <scope>NUCLEOTIDE SEQUENCE [LARGE SCALE GENOMIC DNA]</scope>
    <source>
        <strain evidence="9">MUT 4182</strain>
    </source>
</reference>
<dbReference type="GO" id="GO:0005737">
    <property type="term" value="C:cytoplasm"/>
    <property type="evidence" value="ECO:0007669"/>
    <property type="project" value="TreeGrafter"/>
</dbReference>
<protein>
    <recommendedName>
        <fullName evidence="5">DNA 3'-5' helicase</fullName>
        <ecNumber evidence="5">5.6.2.4</ecNumber>
    </recommendedName>
</protein>
<dbReference type="STRING" id="1051891.A0A0C3LAT5"/>
<dbReference type="EMBL" id="KN823274">
    <property type="protein sequence ID" value="KIO18612.1"/>
    <property type="molecule type" value="Genomic_DNA"/>
</dbReference>
<evidence type="ECO:0000313" key="8">
    <source>
        <dbReference type="EMBL" id="KIO18612.1"/>
    </source>
</evidence>
<reference evidence="8 9" key="1">
    <citation type="submission" date="2014-04" db="EMBL/GenBank/DDBJ databases">
        <authorList>
            <consortium name="DOE Joint Genome Institute"/>
            <person name="Kuo A."/>
            <person name="Girlanda M."/>
            <person name="Perotto S."/>
            <person name="Kohler A."/>
            <person name="Nagy L.G."/>
            <person name="Floudas D."/>
            <person name="Copeland A."/>
            <person name="Barry K.W."/>
            <person name="Cichocki N."/>
            <person name="Veneault-Fourrey C."/>
            <person name="LaButti K."/>
            <person name="Lindquist E.A."/>
            <person name="Lipzen A."/>
            <person name="Lundell T."/>
            <person name="Morin E."/>
            <person name="Murat C."/>
            <person name="Sun H."/>
            <person name="Tunlid A."/>
            <person name="Henrissat B."/>
            <person name="Grigoriev I.V."/>
            <person name="Hibbett D.S."/>
            <person name="Martin F."/>
            <person name="Nordberg H.P."/>
            <person name="Cantor M.N."/>
            <person name="Hua S.X."/>
        </authorList>
    </citation>
    <scope>NUCLEOTIDE SEQUENCE [LARGE SCALE GENOMIC DNA]</scope>
    <source>
        <strain evidence="8 9">MUT 4182</strain>
    </source>
</reference>
<evidence type="ECO:0000256" key="6">
    <source>
        <dbReference type="SAM" id="MobiDB-lite"/>
    </source>
</evidence>
<dbReference type="PANTHER" id="PTHR13710">
    <property type="entry name" value="DNA HELICASE RECQ FAMILY MEMBER"/>
    <property type="match status" value="1"/>
</dbReference>
<dbReference type="PROSITE" id="PS51194">
    <property type="entry name" value="HELICASE_CTER"/>
    <property type="match status" value="1"/>
</dbReference>
<dbReference type="SUPFAM" id="SSF52540">
    <property type="entry name" value="P-loop containing nucleoside triphosphate hydrolases"/>
    <property type="match status" value="1"/>
</dbReference>
<accession>A0A0C3LAT5</accession>
<dbReference type="AlphaFoldDB" id="A0A0C3LAT5"/>
<feature type="compositionally biased region" description="Polar residues" evidence="6">
    <location>
        <begin position="483"/>
        <end position="497"/>
    </location>
</feature>
<evidence type="ECO:0000256" key="3">
    <source>
        <dbReference type="ARBA" id="ARBA00023235"/>
    </source>
</evidence>
<evidence type="ECO:0000259" key="7">
    <source>
        <dbReference type="PROSITE" id="PS51194"/>
    </source>
</evidence>
<dbReference type="HOGENOM" id="CLU_001103_19_0_1"/>
<evidence type="ECO:0000256" key="1">
    <source>
        <dbReference type="ARBA" id="ARBA00005446"/>
    </source>
</evidence>
<sequence>FHRDVLSVPTYANSLINLVIDEGHCCTEWGGSFRPDYATLGLLRGRIRTGLAVTIVSATLPLEINKDLVDKFRLSNTTVFIEMSNNRPNVALSVRPILHPAETFSDLRFTIPRGATALEAIPCQLVYFNSRLEAEDAADALRSFLPPELKQKDAIAFYHARVGEKRKRELEAKLSGGGVWILCCTDAVGMGCDIRSARTVILWKSPPTFCALAQRAGRAARDLTQLGEAILFVSKAVIAGTEELEIPEIVAEDVSEAIENEGMDTMEVEREAQQEDLPAEEVDINSGAATSKRRCKMSATAVSIQDSEYLGRFVSASGCRRAVWNEYFENARKDLLDIPTPEGARCCDKCQPEPVILSKAKLKLGKRKHFMDDIKAAIHQRLIEWRDQLLETHYPNCGFSITAPVLLSDSNINILADCANPIRTIHDLNSRIRWSFTSLYGQCLLEELEKIYLTIDFNTAIKPPPPKKSKPSLAAQLLGAADNPSSANDTLSTDRTTSAPRARGSRSRGRGSRGGSALKESAPHSGKGAQGRGRG</sequence>
<organism evidence="8 9">
    <name type="scientific">Tulasnella calospora MUT 4182</name>
    <dbReference type="NCBI Taxonomy" id="1051891"/>
    <lineage>
        <taxon>Eukaryota</taxon>
        <taxon>Fungi</taxon>
        <taxon>Dikarya</taxon>
        <taxon>Basidiomycota</taxon>
        <taxon>Agaricomycotina</taxon>
        <taxon>Agaricomycetes</taxon>
        <taxon>Cantharellales</taxon>
        <taxon>Tulasnellaceae</taxon>
        <taxon>Tulasnella</taxon>
    </lineage>
</organism>
<evidence type="ECO:0000256" key="2">
    <source>
        <dbReference type="ARBA" id="ARBA00023125"/>
    </source>
</evidence>
<evidence type="ECO:0000256" key="5">
    <source>
        <dbReference type="ARBA" id="ARBA00034808"/>
    </source>
</evidence>
<keyword evidence="9" id="KW-1185">Reference proteome</keyword>
<feature type="non-terminal residue" evidence="8">
    <location>
        <position position="1"/>
    </location>
</feature>
<comment type="similarity">
    <text evidence="1">Belongs to the helicase family. RecQ subfamily.</text>
</comment>
<dbReference type="GO" id="GO:0005694">
    <property type="term" value="C:chromosome"/>
    <property type="evidence" value="ECO:0007669"/>
    <property type="project" value="TreeGrafter"/>
</dbReference>
<dbReference type="PANTHER" id="PTHR13710:SF105">
    <property type="entry name" value="ATP-DEPENDENT DNA HELICASE Q1"/>
    <property type="match status" value="1"/>
</dbReference>
<dbReference type="Proteomes" id="UP000054248">
    <property type="component" value="Unassembled WGS sequence"/>
</dbReference>
<keyword evidence="2" id="KW-0238">DNA-binding</keyword>
<dbReference type="GO" id="GO:0009378">
    <property type="term" value="F:four-way junction helicase activity"/>
    <property type="evidence" value="ECO:0007669"/>
    <property type="project" value="TreeGrafter"/>
</dbReference>
<dbReference type="InterPro" id="IPR001650">
    <property type="entry name" value="Helicase_C-like"/>
</dbReference>
<dbReference type="InterPro" id="IPR027417">
    <property type="entry name" value="P-loop_NTPase"/>
</dbReference>
<evidence type="ECO:0000256" key="4">
    <source>
        <dbReference type="ARBA" id="ARBA00034617"/>
    </source>
</evidence>
<name>A0A0C3LAT5_9AGAM</name>
<dbReference type="SMART" id="SM00490">
    <property type="entry name" value="HELICc"/>
    <property type="match status" value="1"/>
</dbReference>
<feature type="region of interest" description="Disordered" evidence="6">
    <location>
        <begin position="479"/>
        <end position="535"/>
    </location>
</feature>
<feature type="domain" description="Helicase C-terminal" evidence="7">
    <location>
        <begin position="113"/>
        <end position="269"/>
    </location>
</feature>
<dbReference type="GO" id="GO:0043138">
    <property type="term" value="F:3'-5' DNA helicase activity"/>
    <property type="evidence" value="ECO:0007669"/>
    <property type="project" value="UniProtKB-EC"/>
</dbReference>
<proteinExistence type="inferred from homology"/>
<evidence type="ECO:0000313" key="9">
    <source>
        <dbReference type="Proteomes" id="UP000054248"/>
    </source>
</evidence>
<gene>
    <name evidence="8" type="ORF">M407DRAFT_83734</name>
</gene>
<dbReference type="GO" id="GO:0000724">
    <property type="term" value="P:double-strand break repair via homologous recombination"/>
    <property type="evidence" value="ECO:0007669"/>
    <property type="project" value="TreeGrafter"/>
</dbReference>
<dbReference type="Gene3D" id="3.40.50.300">
    <property type="entry name" value="P-loop containing nucleotide triphosphate hydrolases"/>
    <property type="match status" value="2"/>
</dbReference>
<comment type="catalytic activity">
    <reaction evidence="4">
        <text>Couples ATP hydrolysis with the unwinding of duplex DNA by translocating in the 3'-5' direction.</text>
        <dbReference type="EC" id="5.6.2.4"/>
    </reaction>
</comment>
<dbReference type="EC" id="5.6.2.4" evidence="5"/>
<dbReference type="GO" id="GO:0003677">
    <property type="term" value="F:DNA binding"/>
    <property type="evidence" value="ECO:0007669"/>
    <property type="project" value="UniProtKB-KW"/>
</dbReference>
<keyword evidence="3" id="KW-0413">Isomerase</keyword>